<gene>
    <name evidence="7" type="primary">DML1_3</name>
    <name evidence="7" type="ORF">HK105_209403</name>
</gene>
<evidence type="ECO:0000256" key="2">
    <source>
        <dbReference type="ARBA" id="ARBA00004173"/>
    </source>
</evidence>
<organism evidence="7 8">
    <name type="scientific">Polyrhizophydium stewartii</name>
    <dbReference type="NCBI Taxonomy" id="2732419"/>
    <lineage>
        <taxon>Eukaryota</taxon>
        <taxon>Fungi</taxon>
        <taxon>Fungi incertae sedis</taxon>
        <taxon>Chytridiomycota</taxon>
        <taxon>Chytridiomycota incertae sedis</taxon>
        <taxon>Chytridiomycetes</taxon>
        <taxon>Rhizophydiales</taxon>
        <taxon>Rhizophydiales incertae sedis</taxon>
        <taxon>Polyrhizophydium</taxon>
    </lineage>
</organism>
<comment type="caution">
    <text evidence="7">The sequence shown here is derived from an EMBL/GenBank/DDBJ whole genome shotgun (WGS) entry which is preliminary data.</text>
</comment>
<accession>A0ABR4MV51</accession>
<evidence type="ECO:0000313" key="7">
    <source>
        <dbReference type="EMBL" id="KAL2911155.1"/>
    </source>
</evidence>
<dbReference type="Pfam" id="PF14881">
    <property type="entry name" value="Tubulin_3"/>
    <property type="match status" value="1"/>
</dbReference>
<feature type="domain" description="DML1/Misato tubulin" evidence="6">
    <location>
        <begin position="108"/>
        <end position="301"/>
    </location>
</feature>
<evidence type="ECO:0000256" key="1">
    <source>
        <dbReference type="ARBA" id="ARBA00003757"/>
    </source>
</evidence>
<dbReference type="InterPro" id="IPR019605">
    <property type="entry name" value="Misato_II_tubulin-like"/>
</dbReference>
<evidence type="ECO:0000313" key="8">
    <source>
        <dbReference type="Proteomes" id="UP001527925"/>
    </source>
</evidence>
<dbReference type="EMBL" id="JADGIZ020000149">
    <property type="protein sequence ID" value="KAL2911155.1"/>
    <property type="molecule type" value="Genomic_DNA"/>
</dbReference>
<dbReference type="PANTHER" id="PTHR13391:SF0">
    <property type="entry name" value="PROTEIN MISATO HOMOLOG 1"/>
    <property type="match status" value="1"/>
</dbReference>
<keyword evidence="4" id="KW-0496">Mitochondrion</keyword>
<name>A0ABR4MV51_9FUNG</name>
<dbReference type="InterPro" id="IPR049942">
    <property type="entry name" value="DML1/Misato"/>
</dbReference>
<reference evidence="7 8" key="1">
    <citation type="submission" date="2023-09" db="EMBL/GenBank/DDBJ databases">
        <title>Pangenome analysis of Batrachochytrium dendrobatidis and related Chytrids.</title>
        <authorList>
            <person name="Yacoub M.N."/>
            <person name="Stajich J.E."/>
            <person name="James T.Y."/>
        </authorList>
    </citation>
    <scope>NUCLEOTIDE SEQUENCE [LARGE SCALE GENOMIC DNA]</scope>
    <source>
        <strain evidence="7 8">JEL0888</strain>
    </source>
</reference>
<proteinExistence type="inferred from homology"/>
<sequence length="557" mass="60654">MGREVVTLQLGHAASFVGTHFWNTQTAIMESAGGDSSEVDHDVLFRAGENYKASDLYEPSENPRQLHAWNGAMQVFESDPAPSNAFLESLNDPAMLASPPTSFSAQLSQTVRVWSDFNAPFYHPKTIFEMSSHTHNDENNRFLTFSRGREVFDELDLINDLVDERIRFFMEEADSPQGFQAIVDTFDGFSGLSAAVLETLAEEYPKKARIVFGLALPDTGGLSNEQQLVQKVNRALTLKCMSEASSLYIPLRAPSPSRFGSGRWQMHLVPQARAIGLVTSTYAWSGYVAAGLDTLSLPFRLKTDSRLDMHDLASLLNPRAETKAAALSLSLPVPLPADRSAPLEQVFSISSRGRYEHAWDLTLGTPYDAMDRDALASFSVFRGVAAALQTQELGANELPHTQTQVRKILAQFARDSGPAFAQRCSAVGCSDLICTAVGAYTRGSNSVVAELPFPVHASFPQLFAPTVSAGGLVRDSVADGKEHGAVTQCAVHVRAHTGPALRPLFERAIQSLDISPRDGWLLTAFGSGTRFGLERSDFAAAREDLETLCEAYGGEPE</sequence>
<feature type="domain" description="Misato Segment II tubulin-like" evidence="5">
    <location>
        <begin position="3"/>
        <end position="59"/>
    </location>
</feature>
<comment type="function">
    <text evidence="1">Involved in the partitioning of the mitochondrial organelle and mitochondrial DNA (mtDNA) inheritance.</text>
</comment>
<comment type="similarity">
    <text evidence="3">Belongs to the misato family.</text>
</comment>
<dbReference type="SUPFAM" id="SSF52490">
    <property type="entry name" value="Tubulin nucleotide-binding domain-like"/>
    <property type="match status" value="1"/>
</dbReference>
<dbReference type="Proteomes" id="UP001527925">
    <property type="component" value="Unassembled WGS sequence"/>
</dbReference>
<comment type="subcellular location">
    <subcellularLocation>
        <location evidence="2">Mitochondrion</location>
    </subcellularLocation>
</comment>
<evidence type="ECO:0000259" key="5">
    <source>
        <dbReference type="Pfam" id="PF10644"/>
    </source>
</evidence>
<dbReference type="Pfam" id="PF10644">
    <property type="entry name" value="Misat_Tub_SegII"/>
    <property type="match status" value="1"/>
</dbReference>
<dbReference type="InterPro" id="IPR036525">
    <property type="entry name" value="Tubulin/FtsZ_GTPase_sf"/>
</dbReference>
<dbReference type="Gene3D" id="3.40.50.1440">
    <property type="entry name" value="Tubulin/FtsZ, GTPase domain"/>
    <property type="match status" value="1"/>
</dbReference>
<keyword evidence="8" id="KW-1185">Reference proteome</keyword>
<dbReference type="PANTHER" id="PTHR13391">
    <property type="entry name" value="MITOCHONDRIAL DISTRIBUTION REGULATOR MISATO"/>
    <property type="match status" value="1"/>
</dbReference>
<evidence type="ECO:0000259" key="6">
    <source>
        <dbReference type="Pfam" id="PF14881"/>
    </source>
</evidence>
<protein>
    <submittedName>
        <fullName evidence="7">MtDNA inheritance, partitioning of the mitochondrial organelle</fullName>
    </submittedName>
</protein>
<evidence type="ECO:0000256" key="4">
    <source>
        <dbReference type="ARBA" id="ARBA00023128"/>
    </source>
</evidence>
<evidence type="ECO:0000256" key="3">
    <source>
        <dbReference type="ARBA" id="ARBA00008507"/>
    </source>
</evidence>
<dbReference type="InterPro" id="IPR029209">
    <property type="entry name" value="DML1/Misato_tubulin"/>
</dbReference>